<dbReference type="Pfam" id="PF09376">
    <property type="entry name" value="NurA"/>
    <property type="match status" value="1"/>
</dbReference>
<dbReference type="Proteomes" id="UP000007485">
    <property type="component" value="Chromosome"/>
</dbReference>
<gene>
    <name evidence="2" type="ordered locus">VMUT_2257</name>
</gene>
<evidence type="ECO:0000313" key="3">
    <source>
        <dbReference type="Proteomes" id="UP000007485"/>
    </source>
</evidence>
<dbReference type="RefSeq" id="WP_013605614.1">
    <property type="nucleotide sequence ID" value="NC_015151.1"/>
</dbReference>
<accession>F0QXN8</accession>
<evidence type="ECO:0000313" key="2">
    <source>
        <dbReference type="EMBL" id="ADY02453.1"/>
    </source>
</evidence>
<keyword evidence="3" id="KW-1185">Reference proteome</keyword>
<dbReference type="EMBL" id="CP002529">
    <property type="protein sequence ID" value="ADY02453.1"/>
    <property type="molecule type" value="Genomic_DNA"/>
</dbReference>
<dbReference type="STRING" id="985053.VMUT_2257"/>
<dbReference type="GeneID" id="10289909"/>
<name>F0QXN8_VULM7</name>
<reference evidence="2 3" key="1">
    <citation type="journal article" date="2011" name="J. Bacteriol.">
        <title>Complete genome sequence of 'Vulcanisaeta moutnovskia' strain 768-28, a novel member of the hyperthermophilic crenarchaeal genus vulcanisaeta.</title>
        <authorList>
            <person name="Gumerov V.M."/>
            <person name="Mardanov A.V."/>
            <person name="Beletsky A.V."/>
            <person name="Prokofeva M.I."/>
            <person name="Bonch-Osmolovskaya E.A."/>
            <person name="Ravin N.V."/>
            <person name="Skryabin K.G."/>
        </authorList>
    </citation>
    <scope>NUCLEOTIDE SEQUENCE [LARGE SCALE GENOMIC DNA]</scope>
    <source>
        <strain evidence="2 3">768-28</strain>
    </source>
</reference>
<organism evidence="2 3">
    <name type="scientific">Vulcanisaeta moutnovskia (strain 768-28)</name>
    <dbReference type="NCBI Taxonomy" id="985053"/>
    <lineage>
        <taxon>Archaea</taxon>
        <taxon>Thermoproteota</taxon>
        <taxon>Thermoprotei</taxon>
        <taxon>Thermoproteales</taxon>
        <taxon>Thermoproteaceae</taxon>
        <taxon>Vulcanisaeta</taxon>
    </lineage>
</organism>
<proteinExistence type="predicted"/>
<evidence type="ECO:0000259" key="1">
    <source>
        <dbReference type="Pfam" id="PF09376"/>
    </source>
</evidence>
<protein>
    <recommendedName>
        <fullName evidence="1">NurA domain-containing protein</fullName>
    </recommendedName>
</protein>
<dbReference type="eggNOG" id="arCOG00287">
    <property type="taxonomic scope" value="Archaea"/>
</dbReference>
<dbReference type="AlphaFoldDB" id="F0QXN8"/>
<feature type="domain" description="NurA" evidence="1">
    <location>
        <begin position="62"/>
        <end position="240"/>
    </location>
</feature>
<sequence length="290" mass="31959">MININNVITKFLDIAANSRGALPPYKYGTTSEPDNELIVTSLRNTQINRSRISKLNVSINHDFLVIDGSSRSFSTHNFKLFITGVAAYGAGNPIITYPETTFGKPINVDWGFAGLKAPPDVLKAIEENNAISGYIRTRSLEGDYFIEYDDGVVVDEVRMGLETRFIDSLMNSKLLNNNLLVIDGPIYLAMKERRRLADMRINVMNRLSNSGIPTVGVVKRVEGSGKLCRNSVLNAVENNVKDFNIDINNCNDAAFMYRPGQTLGIGVGEALVLGPLKIGSVKQRESIIRG</sequence>
<dbReference type="OrthoDB" id="9133at2266"/>
<dbReference type="HOGENOM" id="CLU_958539_0_0_2"/>
<dbReference type="InterPro" id="IPR018977">
    <property type="entry name" value="NurA_domain"/>
</dbReference>
<dbReference type="KEGG" id="vmo:VMUT_2257"/>